<accession>A0A8S5N8Z9</accession>
<protein>
    <submittedName>
        <fullName evidence="1">Uncharacterized protein</fullName>
    </submittedName>
</protein>
<dbReference type="EMBL" id="BK015093">
    <property type="protein sequence ID" value="DAD90736.1"/>
    <property type="molecule type" value="Genomic_DNA"/>
</dbReference>
<name>A0A8S5N8Z9_9CAUD</name>
<proteinExistence type="predicted"/>
<reference evidence="1" key="1">
    <citation type="journal article" date="2021" name="Proc. Natl. Acad. Sci. U.S.A.">
        <title>A Catalog of Tens of Thousands of Viruses from Human Metagenomes Reveals Hidden Associations with Chronic Diseases.</title>
        <authorList>
            <person name="Tisza M.J."/>
            <person name="Buck C.B."/>
        </authorList>
    </citation>
    <scope>NUCLEOTIDE SEQUENCE</scope>
    <source>
        <strain evidence="1">Ct5hB2</strain>
    </source>
</reference>
<evidence type="ECO:0000313" key="1">
    <source>
        <dbReference type="EMBL" id="DAD90736.1"/>
    </source>
</evidence>
<sequence length="123" mass="13554">MGGMLENMIRGVMERKIGEEYPQAQLPPVMLAQVSAVSESGNIKEEHRQVQVELEDGPRTVETVIRKKGYVYSLRIIGRDGEPDSRYPVIPGVRSLIQADPGDTVAVAMLYGALDPYIIGEVI</sequence>
<organism evidence="1">
    <name type="scientific">Myoviridae sp. ct5hB2</name>
    <dbReference type="NCBI Taxonomy" id="2826614"/>
    <lineage>
        <taxon>Viruses</taxon>
        <taxon>Duplodnaviria</taxon>
        <taxon>Heunggongvirae</taxon>
        <taxon>Uroviricota</taxon>
        <taxon>Caudoviricetes</taxon>
    </lineage>
</organism>